<dbReference type="GeneID" id="30990846"/>
<evidence type="ECO:0000313" key="3">
    <source>
        <dbReference type="EMBL" id="ODV73343.1"/>
    </source>
</evidence>
<reference evidence="4" key="2">
    <citation type="journal article" date="2015" name="J. Biotechnol.">
        <title>The structure of the Cyberlindnera jadinii genome and its relation to Candida utilis analyzed by the occurrence of single nucleotide polymorphisms.</title>
        <authorList>
            <person name="Rupp O."/>
            <person name="Brinkrolf K."/>
            <person name="Buerth C."/>
            <person name="Kunigo M."/>
            <person name="Schneider J."/>
            <person name="Jaenicke S."/>
            <person name="Goesmann A."/>
            <person name="Puehler A."/>
            <person name="Jaeger K.-E."/>
            <person name="Ernst J.F."/>
        </authorList>
    </citation>
    <scope>NUCLEOTIDE SEQUENCE [LARGE SCALE GENOMIC DNA]</scope>
    <source>
        <strain evidence="4">ATCC 18201 / CBS 1600 / BCRC 20928 / JCM 3617 / NBRC 0987 / NRRL Y-1542</strain>
    </source>
</reference>
<keyword evidence="1" id="KW-1133">Transmembrane helix</keyword>
<gene>
    <name evidence="2" type="ORF">BN1211_5376</name>
    <name evidence="3" type="ORF">CYBJADRAFT_173341</name>
</gene>
<dbReference type="Proteomes" id="UP000094389">
    <property type="component" value="Unassembled WGS sequence"/>
</dbReference>
<organism evidence="2 4">
    <name type="scientific">Cyberlindnera jadinii (strain ATCC 18201 / CBS 1600 / BCRC 20928 / JCM 3617 / NBRC 0987 / NRRL Y-1542)</name>
    <name type="common">Torula yeast</name>
    <name type="synonym">Candida utilis</name>
    <dbReference type="NCBI Taxonomy" id="983966"/>
    <lineage>
        <taxon>Eukaryota</taxon>
        <taxon>Fungi</taxon>
        <taxon>Dikarya</taxon>
        <taxon>Ascomycota</taxon>
        <taxon>Saccharomycotina</taxon>
        <taxon>Saccharomycetes</taxon>
        <taxon>Phaffomycetales</taxon>
        <taxon>Phaffomycetaceae</taxon>
        <taxon>Cyberlindnera</taxon>
    </lineage>
</organism>
<dbReference type="AlphaFoldDB" id="A0A0H5C903"/>
<evidence type="ECO:0000256" key="1">
    <source>
        <dbReference type="SAM" id="Phobius"/>
    </source>
</evidence>
<keyword evidence="1" id="KW-0472">Membrane</keyword>
<dbReference type="RefSeq" id="XP_020070382.1">
    <property type="nucleotide sequence ID" value="XM_020216450.1"/>
</dbReference>
<name>A0A0H5C903_CYBJN</name>
<dbReference type="EMBL" id="KV453931">
    <property type="protein sequence ID" value="ODV73343.1"/>
    <property type="molecule type" value="Genomic_DNA"/>
</dbReference>
<evidence type="ECO:0000313" key="2">
    <source>
        <dbReference type="EMBL" id="CEP24542.1"/>
    </source>
</evidence>
<keyword evidence="5" id="KW-1185">Reference proteome</keyword>
<accession>A0A1E4S1I8</accession>
<dbReference type="Proteomes" id="UP000038830">
    <property type="component" value="Unassembled WGS sequence"/>
</dbReference>
<accession>A0A0H5C903</accession>
<dbReference type="OrthoDB" id="3980711at2759"/>
<feature type="transmembrane region" description="Helical" evidence="1">
    <location>
        <begin position="52"/>
        <end position="71"/>
    </location>
</feature>
<evidence type="ECO:0000313" key="5">
    <source>
        <dbReference type="Proteomes" id="UP000094389"/>
    </source>
</evidence>
<evidence type="ECO:0000313" key="4">
    <source>
        <dbReference type="Proteomes" id="UP000038830"/>
    </source>
</evidence>
<reference evidence="3 5" key="3">
    <citation type="journal article" date="2016" name="Proc. Natl. Acad. Sci. U.S.A.">
        <title>Comparative genomics of biotechnologically important yeasts.</title>
        <authorList>
            <person name="Riley R."/>
            <person name="Haridas S."/>
            <person name="Wolfe K.H."/>
            <person name="Lopes M.R."/>
            <person name="Hittinger C.T."/>
            <person name="Goeker M."/>
            <person name="Salamov A.A."/>
            <person name="Wisecaver J.H."/>
            <person name="Long T.M."/>
            <person name="Calvey C.H."/>
            <person name="Aerts A.L."/>
            <person name="Barry K.W."/>
            <person name="Choi C."/>
            <person name="Clum A."/>
            <person name="Coughlan A.Y."/>
            <person name="Deshpande S."/>
            <person name="Douglass A.P."/>
            <person name="Hanson S.J."/>
            <person name="Klenk H.-P."/>
            <person name="LaButti K.M."/>
            <person name="Lapidus A."/>
            <person name="Lindquist E.A."/>
            <person name="Lipzen A.M."/>
            <person name="Meier-Kolthoff J.P."/>
            <person name="Ohm R.A."/>
            <person name="Otillar R.P."/>
            <person name="Pangilinan J.L."/>
            <person name="Peng Y."/>
            <person name="Rokas A."/>
            <person name="Rosa C.A."/>
            <person name="Scheuner C."/>
            <person name="Sibirny A.A."/>
            <person name="Slot J.C."/>
            <person name="Stielow J.B."/>
            <person name="Sun H."/>
            <person name="Kurtzman C.P."/>
            <person name="Blackwell M."/>
            <person name="Grigoriev I.V."/>
            <person name="Jeffries T.W."/>
        </authorList>
    </citation>
    <scope>NUCLEOTIDE SEQUENCE [LARGE SCALE GENOMIC DNA]</scope>
    <source>
        <strain evidence="5">ATCC 18201 / CBS 1600 / BCRC 20928 / JCM 3617 / NBRC 0987 / NRRL Y-1542</strain>
        <strain evidence="3">NRRL Y-1542</strain>
    </source>
</reference>
<feature type="transmembrane region" description="Helical" evidence="1">
    <location>
        <begin position="83"/>
        <end position="102"/>
    </location>
</feature>
<reference evidence="2" key="1">
    <citation type="submission" date="2014-12" db="EMBL/GenBank/DDBJ databases">
        <authorList>
            <person name="Jaenicke S."/>
        </authorList>
    </citation>
    <scope>NUCLEOTIDE SEQUENCE [LARGE SCALE GENOMIC DNA]</scope>
    <source>
        <strain evidence="2">CBS1600</strain>
    </source>
</reference>
<sequence length="184" mass="20932">MSSFFNSLFNSKALSLQQDASLTKLFHVNNAPVNSFCNTVPVLQPSLVSTPFGQSLVCIFVLVVYFVLYQLQGSRTGVESRLLVSLILGAVLFALLTFNDWFDLRNQIVLCNDYKNGVLNLYQVSELIEKYRLINFISIYKDLIVSNMYKYAGLAIRQFITQVKSLVVDGWREAYGHIQKLRAK</sequence>
<dbReference type="EMBL" id="CDQK01000006">
    <property type="protein sequence ID" value="CEP24542.1"/>
    <property type="molecule type" value="Genomic_DNA"/>
</dbReference>
<keyword evidence="1" id="KW-0812">Transmembrane</keyword>
<protein>
    <submittedName>
        <fullName evidence="2">Uncharacterized protein</fullName>
    </submittedName>
</protein>
<proteinExistence type="predicted"/>